<keyword evidence="7" id="KW-0812">Transmembrane</keyword>
<proteinExistence type="predicted"/>
<dbReference type="InterPro" id="IPR004960">
    <property type="entry name" value="LipA_acyltrans"/>
</dbReference>
<keyword evidence="6 8" id="KW-0012">Acyltransferase</keyword>
<keyword evidence="9" id="KW-1185">Reference proteome</keyword>
<name>A0A317ESN7_9SPHI</name>
<keyword evidence="4 8" id="KW-0808">Transferase</keyword>
<dbReference type="PANTHER" id="PTHR30606">
    <property type="entry name" value="LIPID A BIOSYNTHESIS LAUROYL ACYLTRANSFERASE"/>
    <property type="match status" value="1"/>
</dbReference>
<evidence type="ECO:0000256" key="7">
    <source>
        <dbReference type="SAM" id="Phobius"/>
    </source>
</evidence>
<protein>
    <submittedName>
        <fullName evidence="8">Lauroyl acyltransferase</fullName>
    </submittedName>
</protein>
<accession>A0A317ESN7</accession>
<evidence type="ECO:0000256" key="1">
    <source>
        <dbReference type="ARBA" id="ARBA00004533"/>
    </source>
</evidence>
<keyword evidence="7" id="KW-1133">Transmembrane helix</keyword>
<dbReference type="RefSeq" id="WP_109926035.1">
    <property type="nucleotide sequence ID" value="NZ_QGNZ01000002.1"/>
</dbReference>
<evidence type="ECO:0000256" key="2">
    <source>
        <dbReference type="ARBA" id="ARBA00022475"/>
    </source>
</evidence>
<sequence length="305" mass="35829">MIKKGFSYLGIFFLGVLSLLPLSVLYFISNGVYFLLYRVFGYRKKVVRENLLQALPEKSLDEILAIEKRFYRYLSDLIFEIVKMNNISSAEIKKRFVFHNKQQIEDYFAQGKSVLICSAHYGNWEWGTLGIGLNFSANHYPIYKPLSNPIFDDWFKRVRSRFGNNLIAMRQTLRALQASKDGPSMFSFGNDQAPSKDESHYWTTFMHQQTSIQLGIEKIAKRTNQPIFYLKVNCIKRGYYEVDCVPLCLNPADTVEFEITEMHTRFLENIIRAEPAYWLWSHRRWKYKPKGLEIISTEMESLIQA</sequence>
<evidence type="ECO:0000256" key="5">
    <source>
        <dbReference type="ARBA" id="ARBA00023136"/>
    </source>
</evidence>
<gene>
    <name evidence="8" type="ORF">DHW03_11260</name>
</gene>
<feature type="transmembrane region" description="Helical" evidence="7">
    <location>
        <begin position="6"/>
        <end position="36"/>
    </location>
</feature>
<dbReference type="CDD" id="cd07984">
    <property type="entry name" value="LPLAT_LABLAT-like"/>
    <property type="match status" value="1"/>
</dbReference>
<dbReference type="Proteomes" id="UP000245379">
    <property type="component" value="Unassembled WGS sequence"/>
</dbReference>
<organism evidence="8 9">
    <name type="scientific">Pedobacter yonginense</name>
    <dbReference type="NCBI Taxonomy" id="651869"/>
    <lineage>
        <taxon>Bacteria</taxon>
        <taxon>Pseudomonadati</taxon>
        <taxon>Bacteroidota</taxon>
        <taxon>Sphingobacteriia</taxon>
        <taxon>Sphingobacteriales</taxon>
        <taxon>Sphingobacteriaceae</taxon>
        <taxon>Pedobacter</taxon>
    </lineage>
</organism>
<dbReference type="GO" id="GO:0016746">
    <property type="term" value="F:acyltransferase activity"/>
    <property type="evidence" value="ECO:0007669"/>
    <property type="project" value="UniProtKB-KW"/>
</dbReference>
<dbReference type="AlphaFoldDB" id="A0A317ESN7"/>
<keyword evidence="5 7" id="KW-0472">Membrane</keyword>
<keyword evidence="3" id="KW-0997">Cell inner membrane</keyword>
<evidence type="ECO:0000313" key="8">
    <source>
        <dbReference type="EMBL" id="PWS28276.1"/>
    </source>
</evidence>
<evidence type="ECO:0000256" key="4">
    <source>
        <dbReference type="ARBA" id="ARBA00022679"/>
    </source>
</evidence>
<dbReference type="EMBL" id="QGNZ01000002">
    <property type="protein sequence ID" value="PWS28276.1"/>
    <property type="molecule type" value="Genomic_DNA"/>
</dbReference>
<evidence type="ECO:0000256" key="3">
    <source>
        <dbReference type="ARBA" id="ARBA00022519"/>
    </source>
</evidence>
<comment type="caution">
    <text evidence="8">The sequence shown here is derived from an EMBL/GenBank/DDBJ whole genome shotgun (WGS) entry which is preliminary data.</text>
</comment>
<dbReference type="Pfam" id="PF03279">
    <property type="entry name" value="Lip_A_acyltrans"/>
    <property type="match status" value="1"/>
</dbReference>
<dbReference type="GO" id="GO:0009247">
    <property type="term" value="P:glycolipid biosynthetic process"/>
    <property type="evidence" value="ECO:0007669"/>
    <property type="project" value="UniProtKB-ARBA"/>
</dbReference>
<evidence type="ECO:0000313" key="9">
    <source>
        <dbReference type="Proteomes" id="UP000245379"/>
    </source>
</evidence>
<dbReference type="PANTHER" id="PTHR30606:SF10">
    <property type="entry name" value="PHOSPHATIDYLINOSITOL MANNOSIDE ACYLTRANSFERASE"/>
    <property type="match status" value="1"/>
</dbReference>
<evidence type="ECO:0000256" key="6">
    <source>
        <dbReference type="ARBA" id="ARBA00023315"/>
    </source>
</evidence>
<keyword evidence="2" id="KW-1003">Cell membrane</keyword>
<reference evidence="8 9" key="1">
    <citation type="submission" date="2018-05" db="EMBL/GenBank/DDBJ databases">
        <title>Pedobacter paludis sp. nov., isolated from wetland soil.</title>
        <authorList>
            <person name="Zhang Y."/>
            <person name="Wang G."/>
        </authorList>
    </citation>
    <scope>NUCLEOTIDE SEQUENCE [LARGE SCALE GENOMIC DNA]</scope>
    <source>
        <strain evidence="8 9">KCTC22721</strain>
    </source>
</reference>
<comment type="subcellular location">
    <subcellularLocation>
        <location evidence="1">Cell inner membrane</location>
    </subcellularLocation>
</comment>
<dbReference type="OrthoDB" id="9801955at2"/>
<dbReference type="GO" id="GO:0005886">
    <property type="term" value="C:plasma membrane"/>
    <property type="evidence" value="ECO:0007669"/>
    <property type="project" value="UniProtKB-SubCell"/>
</dbReference>